<dbReference type="InterPro" id="IPR008906">
    <property type="entry name" value="HATC_C_dom"/>
</dbReference>
<name>A0AAD8HSJ0_9APIA</name>
<comment type="caution">
    <text evidence="2">The sequence shown here is derived from an EMBL/GenBank/DDBJ whole genome shotgun (WGS) entry which is preliminary data.</text>
</comment>
<dbReference type="InterPro" id="IPR025398">
    <property type="entry name" value="DUF4371"/>
</dbReference>
<evidence type="ECO:0000313" key="3">
    <source>
        <dbReference type="Proteomes" id="UP001237642"/>
    </source>
</evidence>
<dbReference type="Pfam" id="PF14291">
    <property type="entry name" value="DUF4371"/>
    <property type="match status" value="1"/>
</dbReference>
<proteinExistence type="predicted"/>
<dbReference type="Pfam" id="PF05699">
    <property type="entry name" value="Dimer_Tnp_hAT"/>
    <property type="match status" value="1"/>
</dbReference>
<dbReference type="EMBL" id="JAUIZM010000007">
    <property type="protein sequence ID" value="KAK1372592.1"/>
    <property type="molecule type" value="Genomic_DNA"/>
</dbReference>
<dbReference type="InterPro" id="IPR012337">
    <property type="entry name" value="RNaseH-like_sf"/>
</dbReference>
<evidence type="ECO:0000259" key="1">
    <source>
        <dbReference type="SMART" id="SM00597"/>
    </source>
</evidence>
<accession>A0AAD8HSJ0</accession>
<dbReference type="SMART" id="SM00597">
    <property type="entry name" value="ZnF_TTF"/>
    <property type="match status" value="1"/>
</dbReference>
<dbReference type="PANTHER" id="PTHR45749:SF34">
    <property type="entry name" value="ZINC FINGER MYM-TYPE PROTEIN 1-LIKE"/>
    <property type="match status" value="1"/>
</dbReference>
<dbReference type="GO" id="GO:0046983">
    <property type="term" value="F:protein dimerization activity"/>
    <property type="evidence" value="ECO:0007669"/>
    <property type="project" value="InterPro"/>
</dbReference>
<dbReference type="PANTHER" id="PTHR45749">
    <property type="match status" value="1"/>
</dbReference>
<dbReference type="SUPFAM" id="SSF53098">
    <property type="entry name" value="Ribonuclease H-like"/>
    <property type="match status" value="1"/>
</dbReference>
<organism evidence="2 3">
    <name type="scientific">Heracleum sosnowskyi</name>
    <dbReference type="NCBI Taxonomy" id="360622"/>
    <lineage>
        <taxon>Eukaryota</taxon>
        <taxon>Viridiplantae</taxon>
        <taxon>Streptophyta</taxon>
        <taxon>Embryophyta</taxon>
        <taxon>Tracheophyta</taxon>
        <taxon>Spermatophyta</taxon>
        <taxon>Magnoliopsida</taxon>
        <taxon>eudicotyledons</taxon>
        <taxon>Gunneridae</taxon>
        <taxon>Pentapetalae</taxon>
        <taxon>asterids</taxon>
        <taxon>campanulids</taxon>
        <taxon>Apiales</taxon>
        <taxon>Apiaceae</taxon>
        <taxon>Apioideae</taxon>
        <taxon>apioid superclade</taxon>
        <taxon>Tordylieae</taxon>
        <taxon>Tordyliinae</taxon>
        <taxon>Heracleum</taxon>
    </lineage>
</organism>
<reference evidence="2" key="1">
    <citation type="submission" date="2023-02" db="EMBL/GenBank/DDBJ databases">
        <title>Genome of toxic invasive species Heracleum sosnowskyi carries increased number of genes despite the absence of recent whole-genome duplications.</title>
        <authorList>
            <person name="Schelkunov M."/>
            <person name="Shtratnikova V."/>
            <person name="Makarenko M."/>
            <person name="Klepikova A."/>
            <person name="Omelchenko D."/>
            <person name="Novikova G."/>
            <person name="Obukhova E."/>
            <person name="Bogdanov V."/>
            <person name="Penin A."/>
            <person name="Logacheva M."/>
        </authorList>
    </citation>
    <scope>NUCLEOTIDE SEQUENCE</scope>
    <source>
        <strain evidence="2">Hsosn_3</strain>
        <tissue evidence="2">Leaf</tissue>
    </source>
</reference>
<sequence>MERYFKRKSPEPLITTTNNISSGNVNMSQPSSTPTMPKLIDLKELHSDPSDRKRILDYHPNQRDEIRRTYILRGPTRPEGYVYPPKMIRDKLRHFNPKFYEDFDWLEYSVKTDSLFYLPCYLFKDQISRKGGGDAFILEGFSGWNKLHERLDSHVGEVGSIHRRAVKNCDALMRQNQSIVVALHKQSDITKNEYRIRLNASIDVSRYLLNSALPFRGHDESENSFYRGHFLEMMKYTQNQNKSVQKVTLKKAPGNNQMVSPKIQKDICHCFAQEILKSILTEIGDDVFALLVDESSDVSKKEQMAVVLRFIDGTCGLIKERFVGLVHVKETSSLTLKLAIDSLLTELGLSLKKIRGQGYDGASNMREFDDRFNEVKSELLTCMAALDPRDSFGAFDSLQLVRLVDFYPDDFSSSEKIAIERELEIYIDNVGEDERFAHLNGIGDLARVMVQTKKHLSYPLLYRLLKLALVLPVATATVERCFSTMKLVKFDLRNRIGDEYLSDCLISAIEKEALAKVTNDDVIDRFQKMKTRREQL</sequence>
<dbReference type="InterPro" id="IPR006580">
    <property type="entry name" value="Znf_TTF"/>
</dbReference>
<feature type="domain" description="TTF-type" evidence="1">
    <location>
        <begin position="91"/>
        <end position="185"/>
    </location>
</feature>
<evidence type="ECO:0000313" key="2">
    <source>
        <dbReference type="EMBL" id="KAK1372592.1"/>
    </source>
</evidence>
<keyword evidence="3" id="KW-1185">Reference proteome</keyword>
<dbReference type="Proteomes" id="UP001237642">
    <property type="component" value="Unassembled WGS sequence"/>
</dbReference>
<reference evidence="2" key="2">
    <citation type="submission" date="2023-05" db="EMBL/GenBank/DDBJ databases">
        <authorList>
            <person name="Schelkunov M.I."/>
        </authorList>
    </citation>
    <scope>NUCLEOTIDE SEQUENCE</scope>
    <source>
        <strain evidence="2">Hsosn_3</strain>
        <tissue evidence="2">Leaf</tissue>
    </source>
</reference>
<protein>
    <submittedName>
        <fullName evidence="2">Zinc finger MYM-type protein 1-like</fullName>
    </submittedName>
</protein>
<dbReference type="AlphaFoldDB" id="A0AAD8HSJ0"/>
<gene>
    <name evidence="2" type="ORF">POM88_028785</name>
</gene>